<dbReference type="PANTHER" id="PTHR43072:SF23">
    <property type="entry name" value="UPF0039 PROTEIN C11D3.02C"/>
    <property type="match status" value="1"/>
</dbReference>
<evidence type="ECO:0000256" key="3">
    <source>
        <dbReference type="SAM" id="MobiDB-lite"/>
    </source>
</evidence>
<dbReference type="Gene3D" id="3.40.630.30">
    <property type="match status" value="1"/>
</dbReference>
<dbReference type="InterPro" id="IPR000182">
    <property type="entry name" value="GNAT_dom"/>
</dbReference>
<evidence type="ECO:0000313" key="5">
    <source>
        <dbReference type="EMBL" id="KGF15566.1"/>
    </source>
</evidence>
<evidence type="ECO:0000256" key="2">
    <source>
        <dbReference type="ARBA" id="ARBA00023315"/>
    </source>
</evidence>
<feature type="domain" description="N-acetyltransferase" evidence="4">
    <location>
        <begin position="8"/>
        <end position="173"/>
    </location>
</feature>
<dbReference type="AlphaFoldDB" id="A0A095Y0H0"/>
<name>A0A095Y0H0_9CORY</name>
<evidence type="ECO:0000313" key="6">
    <source>
        <dbReference type="Proteomes" id="UP000029548"/>
    </source>
</evidence>
<dbReference type="CDD" id="cd04301">
    <property type="entry name" value="NAT_SF"/>
    <property type="match status" value="1"/>
</dbReference>
<evidence type="ECO:0000259" key="4">
    <source>
        <dbReference type="PROSITE" id="PS51186"/>
    </source>
</evidence>
<dbReference type="SUPFAM" id="SSF55729">
    <property type="entry name" value="Acyl-CoA N-acyltransferases (Nat)"/>
    <property type="match status" value="1"/>
</dbReference>
<feature type="region of interest" description="Disordered" evidence="3">
    <location>
        <begin position="178"/>
        <end position="210"/>
    </location>
</feature>
<dbReference type="RefSeq" id="WP_035123138.1">
    <property type="nucleotide sequence ID" value="NZ_JRNE01000074.1"/>
</dbReference>
<keyword evidence="2" id="KW-0012">Acyltransferase</keyword>
<feature type="compositionally biased region" description="Basic and acidic residues" evidence="3">
    <location>
        <begin position="178"/>
        <end position="188"/>
    </location>
</feature>
<dbReference type="InterPro" id="IPR016181">
    <property type="entry name" value="Acyl_CoA_acyltransferase"/>
</dbReference>
<protein>
    <submittedName>
        <fullName evidence="5">Acetyltransferase</fullName>
    </submittedName>
</protein>
<keyword evidence="1 5" id="KW-0808">Transferase</keyword>
<dbReference type="EMBL" id="JRNE01000074">
    <property type="protein sequence ID" value="KGF15566.1"/>
    <property type="molecule type" value="Genomic_DNA"/>
</dbReference>
<reference evidence="5 6" key="1">
    <citation type="submission" date="2014-07" db="EMBL/GenBank/DDBJ databases">
        <authorList>
            <person name="McCorrison J."/>
            <person name="Sanka R."/>
            <person name="Torralba M."/>
            <person name="Gillis M."/>
            <person name="Haft D.H."/>
            <person name="Methe B."/>
            <person name="Sutton G."/>
            <person name="Nelson K.E."/>
        </authorList>
    </citation>
    <scope>NUCLEOTIDE SEQUENCE [LARGE SCALE GENOMIC DNA]</scope>
    <source>
        <strain evidence="5 6">DNF00450</strain>
    </source>
</reference>
<sequence>MADGNRGFSIRLMREDDYPQVQAIYEIGLDTGHASWEHSAPDWEGFSALKRLDLCYVATSDDDPSKILAWASASSVSKRQIFNGVIEDSIYVHPDGQGMGIAGALLNHLIDEATEKGCWSIHSWVFPENVGSLKLHRKVGFREVGVYHHMAKMTYGPMAGQWRDIIILERLLEKPEERAEKRAIKEAEESGDPVRPVLEKLDNAADQVGA</sequence>
<gene>
    <name evidence="5" type="ORF">HMPREF1650_10665</name>
</gene>
<evidence type="ECO:0000256" key="1">
    <source>
        <dbReference type="ARBA" id="ARBA00022679"/>
    </source>
</evidence>
<accession>A0A095Y0H0</accession>
<comment type="caution">
    <text evidence="5">The sequence shown here is derived from an EMBL/GenBank/DDBJ whole genome shotgun (WGS) entry which is preliminary data.</text>
</comment>
<dbReference type="Proteomes" id="UP000029548">
    <property type="component" value="Unassembled WGS sequence"/>
</dbReference>
<dbReference type="eggNOG" id="COG1247">
    <property type="taxonomic scope" value="Bacteria"/>
</dbReference>
<proteinExistence type="predicted"/>
<dbReference type="GO" id="GO:0016747">
    <property type="term" value="F:acyltransferase activity, transferring groups other than amino-acyl groups"/>
    <property type="evidence" value="ECO:0007669"/>
    <property type="project" value="InterPro"/>
</dbReference>
<dbReference type="PROSITE" id="PS51186">
    <property type="entry name" value="GNAT"/>
    <property type="match status" value="1"/>
</dbReference>
<dbReference type="Pfam" id="PF00583">
    <property type="entry name" value="Acetyltransf_1"/>
    <property type="match status" value="1"/>
</dbReference>
<organism evidence="5 6">
    <name type="scientific">Corynebacterium freneyi DNF00450</name>
    <dbReference type="NCBI Taxonomy" id="1287475"/>
    <lineage>
        <taxon>Bacteria</taxon>
        <taxon>Bacillati</taxon>
        <taxon>Actinomycetota</taxon>
        <taxon>Actinomycetes</taxon>
        <taxon>Mycobacteriales</taxon>
        <taxon>Corynebacteriaceae</taxon>
        <taxon>Corynebacterium</taxon>
    </lineage>
</organism>
<dbReference type="PANTHER" id="PTHR43072">
    <property type="entry name" value="N-ACETYLTRANSFERASE"/>
    <property type="match status" value="1"/>
</dbReference>